<evidence type="ECO:0000313" key="1">
    <source>
        <dbReference type="EMBL" id="GLI34630.1"/>
    </source>
</evidence>
<dbReference type="EMBL" id="BSDR01000001">
    <property type="protein sequence ID" value="GLI34630.1"/>
    <property type="molecule type" value="Genomic_DNA"/>
</dbReference>
<name>A0A9W6D5N0_9BACT</name>
<dbReference type="AlphaFoldDB" id="A0A9W6D5N0"/>
<gene>
    <name evidence="1" type="ORF">DAMNIGENAA_20630</name>
</gene>
<proteinExistence type="predicted"/>
<dbReference type="Proteomes" id="UP001144372">
    <property type="component" value="Unassembled WGS sequence"/>
</dbReference>
<reference evidence="1" key="1">
    <citation type="submission" date="2022-12" db="EMBL/GenBank/DDBJ databases">
        <title>Reference genome sequencing for broad-spectrum identification of bacterial and archaeal isolates by mass spectrometry.</title>
        <authorList>
            <person name="Sekiguchi Y."/>
            <person name="Tourlousse D.M."/>
        </authorList>
    </citation>
    <scope>NUCLEOTIDE SEQUENCE</scope>
    <source>
        <strain evidence="1">ASRB1</strain>
    </source>
</reference>
<sequence length="43" mass="4897">MASWDDEKMARVDRKCVKDSVGEVGLDHTLAILELTERAFFRG</sequence>
<organism evidence="1 2">
    <name type="scientific">Desulforhabdus amnigena</name>
    <dbReference type="NCBI Taxonomy" id="40218"/>
    <lineage>
        <taxon>Bacteria</taxon>
        <taxon>Pseudomonadati</taxon>
        <taxon>Thermodesulfobacteriota</taxon>
        <taxon>Syntrophobacteria</taxon>
        <taxon>Syntrophobacterales</taxon>
        <taxon>Syntrophobacteraceae</taxon>
        <taxon>Desulforhabdus</taxon>
    </lineage>
</organism>
<keyword evidence="2" id="KW-1185">Reference proteome</keyword>
<comment type="caution">
    <text evidence="1">The sequence shown here is derived from an EMBL/GenBank/DDBJ whole genome shotgun (WGS) entry which is preliminary data.</text>
</comment>
<accession>A0A9W6D5N0</accession>
<evidence type="ECO:0000313" key="2">
    <source>
        <dbReference type="Proteomes" id="UP001144372"/>
    </source>
</evidence>
<protein>
    <submittedName>
        <fullName evidence="1">Uncharacterized protein</fullName>
    </submittedName>
</protein>